<dbReference type="EMBL" id="BPVZ01000128">
    <property type="protein sequence ID" value="GKV38450.1"/>
    <property type="molecule type" value="Genomic_DNA"/>
</dbReference>
<evidence type="ECO:0000313" key="1">
    <source>
        <dbReference type="EMBL" id="GKV38450.1"/>
    </source>
</evidence>
<proteinExistence type="predicted"/>
<dbReference type="Proteomes" id="UP001054252">
    <property type="component" value="Unassembled WGS sequence"/>
</dbReference>
<reference evidence="1 2" key="1">
    <citation type="journal article" date="2021" name="Commun. Biol.">
        <title>The genome of Shorea leprosula (Dipterocarpaceae) highlights the ecological relevance of drought in aseasonal tropical rainforests.</title>
        <authorList>
            <person name="Ng K.K.S."/>
            <person name="Kobayashi M.J."/>
            <person name="Fawcett J.A."/>
            <person name="Hatakeyama M."/>
            <person name="Paape T."/>
            <person name="Ng C.H."/>
            <person name="Ang C.C."/>
            <person name="Tnah L.H."/>
            <person name="Lee C.T."/>
            <person name="Nishiyama T."/>
            <person name="Sese J."/>
            <person name="O'Brien M.J."/>
            <person name="Copetti D."/>
            <person name="Mohd Noor M.I."/>
            <person name="Ong R.C."/>
            <person name="Putra M."/>
            <person name="Sireger I.Z."/>
            <person name="Indrioko S."/>
            <person name="Kosugi Y."/>
            <person name="Izuno A."/>
            <person name="Isagi Y."/>
            <person name="Lee S.L."/>
            <person name="Shimizu K.K."/>
        </authorList>
    </citation>
    <scope>NUCLEOTIDE SEQUENCE [LARGE SCALE GENOMIC DNA]</scope>
    <source>
        <strain evidence="1">214</strain>
    </source>
</reference>
<comment type="caution">
    <text evidence="1">The sequence shown here is derived from an EMBL/GenBank/DDBJ whole genome shotgun (WGS) entry which is preliminary data.</text>
</comment>
<sequence length="44" mass="5293">MWLRRLLEKSLMKMIQRRIQKKIGYIVMRAEGVYDVRAHASFIG</sequence>
<protein>
    <submittedName>
        <fullName evidence="1">Uncharacterized protein</fullName>
    </submittedName>
</protein>
<dbReference type="AlphaFoldDB" id="A0AAV5LLZ3"/>
<accession>A0AAV5LLZ3</accession>
<gene>
    <name evidence="1" type="ORF">SLEP1_g46363</name>
</gene>
<name>A0AAV5LLZ3_9ROSI</name>
<evidence type="ECO:0000313" key="2">
    <source>
        <dbReference type="Proteomes" id="UP001054252"/>
    </source>
</evidence>
<organism evidence="1 2">
    <name type="scientific">Rubroshorea leprosula</name>
    <dbReference type="NCBI Taxonomy" id="152421"/>
    <lineage>
        <taxon>Eukaryota</taxon>
        <taxon>Viridiplantae</taxon>
        <taxon>Streptophyta</taxon>
        <taxon>Embryophyta</taxon>
        <taxon>Tracheophyta</taxon>
        <taxon>Spermatophyta</taxon>
        <taxon>Magnoliopsida</taxon>
        <taxon>eudicotyledons</taxon>
        <taxon>Gunneridae</taxon>
        <taxon>Pentapetalae</taxon>
        <taxon>rosids</taxon>
        <taxon>malvids</taxon>
        <taxon>Malvales</taxon>
        <taxon>Dipterocarpaceae</taxon>
        <taxon>Rubroshorea</taxon>
    </lineage>
</organism>
<keyword evidence="2" id="KW-1185">Reference proteome</keyword>